<sequence length="148" mass="15113">TARVGQPRAGENAGELRSPGHRRGHQRAPYAGTASRASNSLIRPTHPPQPVPARVAAFTHATVGSPAATASRMAPALTPLHQHTVASAAKGSVTTAIPASAASRRSRDERSAGSSDPRSNSRVSSAPVRGIPTATKPVSTPSTVTSFT</sequence>
<comment type="caution">
    <text evidence="2">The sequence shown here is derived from an EMBL/GenBank/DDBJ whole genome shotgun (WGS) entry which is preliminary data.</text>
</comment>
<evidence type="ECO:0000313" key="2">
    <source>
        <dbReference type="EMBL" id="KTR82707.1"/>
    </source>
</evidence>
<protein>
    <submittedName>
        <fullName evidence="2">Uncharacterized protein</fullName>
    </submittedName>
</protein>
<evidence type="ECO:0000313" key="3">
    <source>
        <dbReference type="Proteomes" id="UP000075025"/>
    </source>
</evidence>
<accession>A0A147EE76</accession>
<dbReference type="Proteomes" id="UP000075025">
    <property type="component" value="Unassembled WGS sequence"/>
</dbReference>
<reference evidence="2 3" key="1">
    <citation type="journal article" date="2016" name="Front. Microbiol.">
        <title>Genomic Resource of Rice Seed Associated Bacteria.</title>
        <authorList>
            <person name="Midha S."/>
            <person name="Bansal K."/>
            <person name="Sharma S."/>
            <person name="Kumar N."/>
            <person name="Patil P.P."/>
            <person name="Chaudhry V."/>
            <person name="Patil P.B."/>
        </authorList>
    </citation>
    <scope>NUCLEOTIDE SEQUENCE [LARGE SCALE GENOMIC DNA]</scope>
    <source>
        <strain evidence="2 3">NS220</strain>
    </source>
</reference>
<feature type="compositionally biased region" description="Low complexity" evidence="1">
    <location>
        <begin position="132"/>
        <end position="148"/>
    </location>
</feature>
<feature type="region of interest" description="Disordered" evidence="1">
    <location>
        <begin position="1"/>
        <end position="52"/>
    </location>
</feature>
<feature type="non-terminal residue" evidence="2">
    <location>
        <position position="1"/>
    </location>
</feature>
<evidence type="ECO:0000256" key="1">
    <source>
        <dbReference type="SAM" id="MobiDB-lite"/>
    </source>
</evidence>
<feature type="compositionally biased region" description="Low complexity" evidence="1">
    <location>
        <begin position="112"/>
        <end position="125"/>
    </location>
</feature>
<feature type="region of interest" description="Disordered" evidence="1">
    <location>
        <begin position="87"/>
        <end position="148"/>
    </location>
</feature>
<gene>
    <name evidence="2" type="ORF">NS220_19010</name>
</gene>
<proteinExistence type="predicted"/>
<name>A0A147EE76_MICTE</name>
<dbReference type="EMBL" id="LDRT01000269">
    <property type="protein sequence ID" value="KTR82707.1"/>
    <property type="molecule type" value="Genomic_DNA"/>
</dbReference>
<dbReference type="AlphaFoldDB" id="A0A147EE76"/>
<organism evidence="2 3">
    <name type="scientific">Microbacterium testaceum</name>
    <name type="common">Aureobacterium testaceum</name>
    <name type="synonym">Brevibacterium testaceum</name>
    <dbReference type="NCBI Taxonomy" id="2033"/>
    <lineage>
        <taxon>Bacteria</taxon>
        <taxon>Bacillati</taxon>
        <taxon>Actinomycetota</taxon>
        <taxon>Actinomycetes</taxon>
        <taxon>Micrococcales</taxon>
        <taxon>Microbacteriaceae</taxon>
        <taxon>Microbacterium</taxon>
    </lineage>
</organism>